<comment type="caution">
    <text evidence="8">The sequence shown here is derived from an EMBL/GenBank/DDBJ whole genome shotgun (WGS) entry which is preliminary data.</text>
</comment>
<evidence type="ECO:0000256" key="6">
    <source>
        <dbReference type="SAM" id="MobiDB-lite"/>
    </source>
</evidence>
<feature type="compositionally biased region" description="Polar residues" evidence="6">
    <location>
        <begin position="308"/>
        <end position="339"/>
    </location>
</feature>
<dbReference type="PANTHER" id="PTHR31815">
    <property type="entry name" value="AGAP005329-PA"/>
    <property type="match status" value="1"/>
</dbReference>
<dbReference type="AlphaFoldDB" id="A0ABD1FFF8"/>
<gene>
    <name evidence="8" type="ORF">ABEB36_001698</name>
</gene>
<accession>A0ABD1FFF8</accession>
<dbReference type="GO" id="GO:0016020">
    <property type="term" value="C:membrane"/>
    <property type="evidence" value="ECO:0007669"/>
    <property type="project" value="UniProtKB-SubCell"/>
</dbReference>
<dbReference type="PANTHER" id="PTHR31815:SF1">
    <property type="entry name" value="TRANSMEMBRANE PROTEIN 200C"/>
    <property type="match status" value="1"/>
</dbReference>
<reference evidence="8 9" key="1">
    <citation type="submission" date="2024-05" db="EMBL/GenBank/DDBJ databases">
        <title>Genetic variation in Jamaican populations of the coffee berry borer (Hypothenemus hampei).</title>
        <authorList>
            <person name="Errbii M."/>
            <person name="Myrie A."/>
        </authorList>
    </citation>
    <scope>NUCLEOTIDE SEQUENCE [LARGE SCALE GENOMIC DNA]</scope>
    <source>
        <strain evidence="8">JA-Hopewell-2020-01-JO</strain>
        <tissue evidence="8">Whole body</tissue>
    </source>
</reference>
<dbReference type="InterPro" id="IPR018787">
    <property type="entry name" value="DUF2371_TMEM200"/>
</dbReference>
<proteinExistence type="inferred from homology"/>
<keyword evidence="9" id="KW-1185">Reference proteome</keyword>
<evidence type="ECO:0000313" key="9">
    <source>
        <dbReference type="Proteomes" id="UP001566132"/>
    </source>
</evidence>
<feature type="compositionally biased region" description="Polar residues" evidence="6">
    <location>
        <begin position="156"/>
        <end position="171"/>
    </location>
</feature>
<evidence type="ECO:0000256" key="2">
    <source>
        <dbReference type="ARBA" id="ARBA00005308"/>
    </source>
</evidence>
<organism evidence="8 9">
    <name type="scientific">Hypothenemus hampei</name>
    <name type="common">Coffee berry borer</name>
    <dbReference type="NCBI Taxonomy" id="57062"/>
    <lineage>
        <taxon>Eukaryota</taxon>
        <taxon>Metazoa</taxon>
        <taxon>Ecdysozoa</taxon>
        <taxon>Arthropoda</taxon>
        <taxon>Hexapoda</taxon>
        <taxon>Insecta</taxon>
        <taxon>Pterygota</taxon>
        <taxon>Neoptera</taxon>
        <taxon>Endopterygota</taxon>
        <taxon>Coleoptera</taxon>
        <taxon>Polyphaga</taxon>
        <taxon>Cucujiformia</taxon>
        <taxon>Curculionidae</taxon>
        <taxon>Scolytinae</taxon>
        <taxon>Hypothenemus</taxon>
    </lineage>
</organism>
<feature type="region of interest" description="Disordered" evidence="6">
    <location>
        <begin position="308"/>
        <end position="423"/>
    </location>
</feature>
<feature type="compositionally biased region" description="Basic residues" evidence="6">
    <location>
        <begin position="357"/>
        <end position="373"/>
    </location>
</feature>
<feature type="compositionally biased region" description="Polar residues" evidence="6">
    <location>
        <begin position="100"/>
        <end position="124"/>
    </location>
</feature>
<feature type="region of interest" description="Disordered" evidence="6">
    <location>
        <begin position="155"/>
        <end position="187"/>
    </location>
</feature>
<feature type="transmembrane region" description="Helical" evidence="7">
    <location>
        <begin position="46"/>
        <end position="67"/>
    </location>
</feature>
<evidence type="ECO:0000313" key="8">
    <source>
        <dbReference type="EMBL" id="KAL1518011.1"/>
    </source>
</evidence>
<keyword evidence="4 7" id="KW-1133">Transmembrane helix</keyword>
<evidence type="ECO:0000256" key="1">
    <source>
        <dbReference type="ARBA" id="ARBA00004141"/>
    </source>
</evidence>
<keyword evidence="5 7" id="KW-0472">Membrane</keyword>
<comment type="similarity">
    <text evidence="2">Belongs to the TMEM200 family.</text>
</comment>
<evidence type="ECO:0000256" key="3">
    <source>
        <dbReference type="ARBA" id="ARBA00022692"/>
    </source>
</evidence>
<dbReference type="Proteomes" id="UP001566132">
    <property type="component" value="Unassembled WGS sequence"/>
</dbReference>
<keyword evidence="3 7" id="KW-0812">Transmembrane</keyword>
<protein>
    <submittedName>
        <fullName evidence="8">Uncharacterized protein</fullName>
    </submittedName>
</protein>
<evidence type="ECO:0000256" key="4">
    <source>
        <dbReference type="ARBA" id="ARBA00022989"/>
    </source>
</evidence>
<comment type="subcellular location">
    <subcellularLocation>
        <location evidence="1">Membrane</location>
        <topology evidence="1">Multi-pass membrane protein</topology>
    </subcellularLocation>
</comment>
<evidence type="ECO:0000256" key="5">
    <source>
        <dbReference type="ARBA" id="ARBA00023136"/>
    </source>
</evidence>
<sequence>MECSGAAMATIGYYADQLSVAEEIIGNHTVAVKNESRGFHLNNLSYAGPIVMGVGGFIVVAACVMTFEARDSAAKVVPARLKLNMTGPATCSMHLNALRSGQGSMRTSSGSQTGGNLTASTQVHGSLRRHHQPNTDRRSITQSFVQFSRNLALETKNFSSKNRNSPQQHRNGSLKVPQGSINRSPSAPDLILDKQAVTNVKEITSPLLMARTTEKSPITGRQSSRRTLATCALLNPSLLQRHALSVDETAASYGRSNESLQHGCGSQGSMALDLHLESVTLKIRDKRRNPLKRQRNIEDDELSSWRRNSAHSPHFCSSNRLSGVRSSQGSAQCLPTQGIASHKAGRRCSNASDCTHRSRKRRRQSNSCHHHTRGKLERAISSDSRLTGAIPKCYHSHEPSRNNSTEHEQTAEQGAPFSSENDISGTARKSHQVMVHFSSTTEDCI</sequence>
<evidence type="ECO:0000256" key="7">
    <source>
        <dbReference type="SAM" id="Phobius"/>
    </source>
</evidence>
<dbReference type="EMBL" id="JBDJPC010000001">
    <property type="protein sequence ID" value="KAL1518011.1"/>
    <property type="molecule type" value="Genomic_DNA"/>
</dbReference>
<name>A0ABD1FFF8_HYPHA</name>
<feature type="compositionally biased region" description="Basic and acidic residues" evidence="6">
    <location>
        <begin position="395"/>
        <end position="410"/>
    </location>
</feature>
<feature type="region of interest" description="Disordered" evidence="6">
    <location>
        <begin position="100"/>
        <end position="140"/>
    </location>
</feature>